<comment type="similarity">
    <text evidence="1">Belongs to the bacterial ribosomal protein bL28 family.</text>
</comment>
<dbReference type="Pfam" id="PF00830">
    <property type="entry name" value="Ribosomal_L28"/>
    <property type="match status" value="1"/>
</dbReference>
<dbReference type="GO" id="GO:0003735">
    <property type="term" value="F:structural constituent of ribosome"/>
    <property type="evidence" value="ECO:0007669"/>
    <property type="project" value="InterPro"/>
</dbReference>
<dbReference type="InterPro" id="IPR026569">
    <property type="entry name" value="Ribosomal_bL28"/>
</dbReference>
<dbReference type="PANTHER" id="PTHR39080">
    <property type="entry name" value="50S RIBOSOMAL PROTEIN L28"/>
    <property type="match status" value="1"/>
</dbReference>
<accession>A0A2M6WAF7</accession>
<sequence length="59" mass="6940">MATHCDICQRGPRKSQTRSHSNIKTIRRQYLNLQKKTIDGKQKNVCTRCIRTLKKNLVK</sequence>
<dbReference type="InterPro" id="IPR034704">
    <property type="entry name" value="Ribosomal_bL28/bL31-like_sf"/>
</dbReference>
<dbReference type="Proteomes" id="UP000231464">
    <property type="component" value="Unassembled WGS sequence"/>
</dbReference>
<keyword evidence="2 5" id="KW-0689">Ribosomal protein</keyword>
<gene>
    <name evidence="5" type="ORF">COU23_02105</name>
</gene>
<reference evidence="6" key="1">
    <citation type="submission" date="2017-09" db="EMBL/GenBank/DDBJ databases">
        <title>Depth-based differentiation of microbial function through sediment-hosted aquifers and enrichment of novel symbionts in the deep terrestrial subsurface.</title>
        <authorList>
            <person name="Probst A.J."/>
            <person name="Ladd B."/>
            <person name="Jarett J.K."/>
            <person name="Geller-Mcgrath D.E."/>
            <person name="Sieber C.M.K."/>
            <person name="Emerson J.B."/>
            <person name="Anantharaman K."/>
            <person name="Thomas B.C."/>
            <person name="Malmstrom R."/>
            <person name="Stieglmeier M."/>
            <person name="Klingl A."/>
            <person name="Woyke T."/>
            <person name="Ryan C.M."/>
            <person name="Banfield J.F."/>
        </authorList>
    </citation>
    <scope>NUCLEOTIDE SEQUENCE [LARGE SCALE GENOMIC DNA]</scope>
</reference>
<evidence type="ECO:0000313" key="6">
    <source>
        <dbReference type="Proteomes" id="UP000231464"/>
    </source>
</evidence>
<dbReference type="InterPro" id="IPR050096">
    <property type="entry name" value="Bacterial_rp_bL28"/>
</dbReference>
<dbReference type="PANTHER" id="PTHR39080:SF1">
    <property type="entry name" value="LARGE RIBOSOMAL SUBUNIT PROTEIN BL28A"/>
    <property type="match status" value="1"/>
</dbReference>
<evidence type="ECO:0000256" key="2">
    <source>
        <dbReference type="ARBA" id="ARBA00022980"/>
    </source>
</evidence>
<name>A0A2M6WAF7_9BACT</name>
<evidence type="ECO:0000256" key="3">
    <source>
        <dbReference type="ARBA" id="ARBA00023274"/>
    </source>
</evidence>
<organism evidence="5 6">
    <name type="scientific">Candidatus Kuenenbacteria bacterium CG10_big_fil_rev_8_21_14_0_10_36_11</name>
    <dbReference type="NCBI Taxonomy" id="1974618"/>
    <lineage>
        <taxon>Bacteria</taxon>
        <taxon>Candidatus Kueneniibacteriota</taxon>
    </lineage>
</organism>
<dbReference type="GO" id="GO:0005840">
    <property type="term" value="C:ribosome"/>
    <property type="evidence" value="ECO:0007669"/>
    <property type="project" value="UniProtKB-KW"/>
</dbReference>
<feature type="region of interest" description="Disordered" evidence="4">
    <location>
        <begin position="1"/>
        <end position="24"/>
    </location>
</feature>
<dbReference type="AlphaFoldDB" id="A0A2M6WAF7"/>
<dbReference type="GO" id="GO:1990904">
    <property type="term" value="C:ribonucleoprotein complex"/>
    <property type="evidence" value="ECO:0007669"/>
    <property type="project" value="UniProtKB-KW"/>
</dbReference>
<protein>
    <submittedName>
        <fullName evidence="5">50S ribosomal protein L28</fullName>
    </submittedName>
</protein>
<evidence type="ECO:0000313" key="5">
    <source>
        <dbReference type="EMBL" id="PIT89788.1"/>
    </source>
</evidence>
<dbReference type="EMBL" id="PFBP01000034">
    <property type="protein sequence ID" value="PIT89788.1"/>
    <property type="molecule type" value="Genomic_DNA"/>
</dbReference>
<evidence type="ECO:0000256" key="1">
    <source>
        <dbReference type="ARBA" id="ARBA00008760"/>
    </source>
</evidence>
<dbReference type="SUPFAM" id="SSF143800">
    <property type="entry name" value="L28p-like"/>
    <property type="match status" value="1"/>
</dbReference>
<evidence type="ECO:0000256" key="4">
    <source>
        <dbReference type="SAM" id="MobiDB-lite"/>
    </source>
</evidence>
<dbReference type="InterPro" id="IPR037147">
    <property type="entry name" value="Ribosomal_bL28_sf"/>
</dbReference>
<comment type="caution">
    <text evidence="5">The sequence shown here is derived from an EMBL/GenBank/DDBJ whole genome shotgun (WGS) entry which is preliminary data.</text>
</comment>
<keyword evidence="3" id="KW-0687">Ribonucleoprotein</keyword>
<dbReference type="Gene3D" id="2.30.170.40">
    <property type="entry name" value="Ribosomal protein L28/L24"/>
    <property type="match status" value="1"/>
</dbReference>
<proteinExistence type="inferred from homology"/>